<reference evidence="2" key="1">
    <citation type="submission" date="2023-06" db="EMBL/GenBank/DDBJ databases">
        <title>Genomic analysis of the entomopathogenic nematode Steinernema hermaphroditum.</title>
        <authorList>
            <person name="Schwarz E.M."/>
            <person name="Heppert J.K."/>
            <person name="Baniya A."/>
            <person name="Schwartz H.T."/>
            <person name="Tan C.-H."/>
            <person name="Antoshechkin I."/>
            <person name="Sternberg P.W."/>
            <person name="Goodrich-Blair H."/>
            <person name="Dillman A.R."/>
        </authorList>
    </citation>
    <scope>NUCLEOTIDE SEQUENCE</scope>
    <source>
        <strain evidence="2">PS9179</strain>
        <tissue evidence="2">Whole animal</tissue>
    </source>
</reference>
<dbReference type="AlphaFoldDB" id="A0AA39LNI9"/>
<feature type="compositionally biased region" description="Basic and acidic residues" evidence="1">
    <location>
        <begin position="8"/>
        <end position="17"/>
    </location>
</feature>
<evidence type="ECO:0000313" key="2">
    <source>
        <dbReference type="EMBL" id="KAK0404266.1"/>
    </source>
</evidence>
<evidence type="ECO:0000313" key="3">
    <source>
        <dbReference type="Proteomes" id="UP001175271"/>
    </source>
</evidence>
<accession>A0AA39LNI9</accession>
<proteinExistence type="predicted"/>
<feature type="compositionally biased region" description="Polar residues" evidence="1">
    <location>
        <begin position="19"/>
        <end position="29"/>
    </location>
</feature>
<feature type="region of interest" description="Disordered" evidence="1">
    <location>
        <begin position="1"/>
        <end position="40"/>
    </location>
</feature>
<name>A0AA39LNI9_9BILA</name>
<protein>
    <submittedName>
        <fullName evidence="2">Uncharacterized protein</fullName>
    </submittedName>
</protein>
<comment type="caution">
    <text evidence="2">The sequence shown here is derived from an EMBL/GenBank/DDBJ whole genome shotgun (WGS) entry which is preliminary data.</text>
</comment>
<sequence length="103" mass="11646">MIEVDEDQNTRSKELSAERPSSFQSTYSTGRPKGKRKAEPVQEAFLSAIDRVAQHSEDTPESSIGKYITNTLKAVKEKNPKLAALKKMDLFEVCHKYDLLCIE</sequence>
<gene>
    <name evidence="2" type="ORF">QR680_017373</name>
</gene>
<dbReference type="EMBL" id="JAUCMV010000004">
    <property type="protein sequence ID" value="KAK0404266.1"/>
    <property type="molecule type" value="Genomic_DNA"/>
</dbReference>
<organism evidence="2 3">
    <name type="scientific">Steinernema hermaphroditum</name>
    <dbReference type="NCBI Taxonomy" id="289476"/>
    <lineage>
        <taxon>Eukaryota</taxon>
        <taxon>Metazoa</taxon>
        <taxon>Ecdysozoa</taxon>
        <taxon>Nematoda</taxon>
        <taxon>Chromadorea</taxon>
        <taxon>Rhabditida</taxon>
        <taxon>Tylenchina</taxon>
        <taxon>Panagrolaimomorpha</taxon>
        <taxon>Strongyloidoidea</taxon>
        <taxon>Steinernematidae</taxon>
        <taxon>Steinernema</taxon>
    </lineage>
</organism>
<dbReference type="Proteomes" id="UP001175271">
    <property type="component" value="Unassembled WGS sequence"/>
</dbReference>
<evidence type="ECO:0000256" key="1">
    <source>
        <dbReference type="SAM" id="MobiDB-lite"/>
    </source>
</evidence>
<keyword evidence="3" id="KW-1185">Reference proteome</keyword>